<proteinExistence type="predicted"/>
<dbReference type="AlphaFoldDB" id="A0A645IHF1"/>
<comment type="caution">
    <text evidence="2">The sequence shown here is derived from an EMBL/GenBank/DDBJ whole genome shotgun (WGS) entry which is preliminary data.</text>
</comment>
<keyword evidence="1" id="KW-0812">Transmembrane</keyword>
<evidence type="ECO:0000256" key="1">
    <source>
        <dbReference type="SAM" id="Phobius"/>
    </source>
</evidence>
<evidence type="ECO:0000313" key="2">
    <source>
        <dbReference type="EMBL" id="MPN50705.1"/>
    </source>
</evidence>
<sequence length="97" mass="11652">MFAFFMGWYPIYKKHVEKLNVVLSWILKLSAFNTSMLLLYLFTTKIFSLPEDLVEMKVAFFLFANIGFVLIDIFFTLFIPFYIFKIRKRLGFKKDLL</sequence>
<reference evidence="2" key="1">
    <citation type="submission" date="2019-08" db="EMBL/GenBank/DDBJ databases">
        <authorList>
            <person name="Kucharzyk K."/>
            <person name="Murdoch R.W."/>
            <person name="Higgins S."/>
            <person name="Loffler F."/>
        </authorList>
    </citation>
    <scope>NUCLEOTIDE SEQUENCE</scope>
</reference>
<keyword evidence="1" id="KW-0472">Membrane</keyword>
<organism evidence="2">
    <name type="scientific">bioreactor metagenome</name>
    <dbReference type="NCBI Taxonomy" id="1076179"/>
    <lineage>
        <taxon>unclassified sequences</taxon>
        <taxon>metagenomes</taxon>
        <taxon>ecological metagenomes</taxon>
    </lineage>
</organism>
<protein>
    <submittedName>
        <fullName evidence="2">Uncharacterized protein</fullName>
    </submittedName>
</protein>
<name>A0A645IHF1_9ZZZZ</name>
<keyword evidence="1" id="KW-1133">Transmembrane helix</keyword>
<gene>
    <name evidence="2" type="ORF">SDC9_198338</name>
</gene>
<accession>A0A645IHF1</accession>
<feature type="transmembrane region" description="Helical" evidence="1">
    <location>
        <begin position="21"/>
        <end position="42"/>
    </location>
</feature>
<dbReference type="EMBL" id="VSSQ01115128">
    <property type="protein sequence ID" value="MPN50705.1"/>
    <property type="molecule type" value="Genomic_DNA"/>
</dbReference>
<feature type="transmembrane region" description="Helical" evidence="1">
    <location>
        <begin position="62"/>
        <end position="84"/>
    </location>
</feature>